<proteinExistence type="predicted"/>
<dbReference type="InterPro" id="IPR050237">
    <property type="entry name" value="ATP-dep_AMP-bd_enzyme"/>
</dbReference>
<dbReference type="SUPFAM" id="SSF56801">
    <property type="entry name" value="Acetyl-CoA synthetase-like"/>
    <property type="match status" value="1"/>
</dbReference>
<sequence length="179" mass="20124">ESFENCVELPVGIIGEIVVNGPTTTDTYWQKPEQTQLAKITDFEANTWHRMGDVGYFDTDGRLWYCGRKSQRVVNEHECLFADQVEAIFNVHPEVARTALVGIGSKGLQTPVLCVEPLNKPNAARRHRIHTDLLQLGQSHAISRSIQQILFHKSFPVDIRHNAKIGREKLAVWAAGKLA</sequence>
<dbReference type="PANTHER" id="PTHR43767:SF1">
    <property type="entry name" value="NONRIBOSOMAL PEPTIDE SYNTHASE PES1 (EUROFUNG)-RELATED"/>
    <property type="match status" value="1"/>
</dbReference>
<comment type="caution">
    <text evidence="1">The sequence shown here is derived from an EMBL/GenBank/DDBJ whole genome shotgun (WGS) entry which is preliminary data.</text>
</comment>
<evidence type="ECO:0000313" key="1">
    <source>
        <dbReference type="EMBL" id="GAG77819.1"/>
    </source>
</evidence>
<dbReference type="EMBL" id="BART01013503">
    <property type="protein sequence ID" value="GAG77819.1"/>
    <property type="molecule type" value="Genomic_DNA"/>
</dbReference>
<gene>
    <name evidence="1" type="ORF">S01H4_27573</name>
</gene>
<dbReference type="InterPro" id="IPR042099">
    <property type="entry name" value="ANL_N_sf"/>
</dbReference>
<feature type="non-terminal residue" evidence="1">
    <location>
        <position position="1"/>
    </location>
</feature>
<protein>
    <submittedName>
        <fullName evidence="1">Uncharacterized protein</fullName>
    </submittedName>
</protein>
<name>X1A7Z2_9ZZZZ</name>
<dbReference type="PANTHER" id="PTHR43767">
    <property type="entry name" value="LONG-CHAIN-FATTY-ACID--COA LIGASE"/>
    <property type="match status" value="1"/>
</dbReference>
<organism evidence="1">
    <name type="scientific">marine sediment metagenome</name>
    <dbReference type="NCBI Taxonomy" id="412755"/>
    <lineage>
        <taxon>unclassified sequences</taxon>
        <taxon>metagenomes</taxon>
        <taxon>ecological metagenomes</taxon>
    </lineage>
</organism>
<dbReference type="AlphaFoldDB" id="X1A7Z2"/>
<dbReference type="Gene3D" id="3.40.50.12780">
    <property type="entry name" value="N-terminal domain of ligase-like"/>
    <property type="match status" value="1"/>
</dbReference>
<reference evidence="1" key="1">
    <citation type="journal article" date="2014" name="Front. Microbiol.">
        <title>High frequency of phylogenetically diverse reductive dehalogenase-homologous genes in deep subseafloor sedimentary metagenomes.</title>
        <authorList>
            <person name="Kawai M."/>
            <person name="Futagami T."/>
            <person name="Toyoda A."/>
            <person name="Takaki Y."/>
            <person name="Nishi S."/>
            <person name="Hori S."/>
            <person name="Arai W."/>
            <person name="Tsubouchi T."/>
            <person name="Morono Y."/>
            <person name="Uchiyama I."/>
            <person name="Ito T."/>
            <person name="Fujiyama A."/>
            <person name="Inagaki F."/>
            <person name="Takami H."/>
        </authorList>
    </citation>
    <scope>NUCLEOTIDE SEQUENCE</scope>
    <source>
        <strain evidence="1">Expedition CK06-06</strain>
    </source>
</reference>
<accession>X1A7Z2</accession>